<evidence type="ECO:0000313" key="3">
    <source>
        <dbReference type="Proteomes" id="UP000320184"/>
    </source>
</evidence>
<comment type="caution">
    <text evidence="2">The sequence shown here is derived from an EMBL/GenBank/DDBJ whole genome shotgun (WGS) entry which is preliminary data.</text>
</comment>
<sequence length="112" mass="11780">MGRQLYFWSVARLGESPLAAHLANLALFMAILALLFELVRRLAGVRPALLGASFVALHYAADVPVRWASGSQDLIAVAAALGALRLLQSGRGAWASAALVPGLLAKETVVMT</sequence>
<evidence type="ECO:0000313" key="2">
    <source>
        <dbReference type="EMBL" id="TMQ53938.1"/>
    </source>
</evidence>
<evidence type="ECO:0008006" key="4">
    <source>
        <dbReference type="Google" id="ProtNLM"/>
    </source>
</evidence>
<dbReference type="AlphaFoldDB" id="A0A538SRC8"/>
<protein>
    <recommendedName>
        <fullName evidence="4">Glycosyltransferase RgtA/B/C/D-like domain-containing protein</fullName>
    </recommendedName>
</protein>
<name>A0A538SRC8_UNCEI</name>
<reference evidence="2 3" key="1">
    <citation type="journal article" date="2019" name="Nat. Microbiol.">
        <title>Mediterranean grassland soil C-N compound turnover is dependent on rainfall and depth, and is mediated by genomically divergent microorganisms.</title>
        <authorList>
            <person name="Diamond S."/>
            <person name="Andeer P.F."/>
            <person name="Li Z."/>
            <person name="Crits-Christoph A."/>
            <person name="Burstein D."/>
            <person name="Anantharaman K."/>
            <person name="Lane K.R."/>
            <person name="Thomas B.C."/>
            <person name="Pan C."/>
            <person name="Northen T.R."/>
            <person name="Banfield J.F."/>
        </authorList>
    </citation>
    <scope>NUCLEOTIDE SEQUENCE [LARGE SCALE GENOMIC DNA]</scope>
    <source>
        <strain evidence="2">WS_3</strain>
    </source>
</reference>
<organism evidence="2 3">
    <name type="scientific">Eiseniibacteriota bacterium</name>
    <dbReference type="NCBI Taxonomy" id="2212470"/>
    <lineage>
        <taxon>Bacteria</taxon>
        <taxon>Candidatus Eiseniibacteriota</taxon>
    </lineage>
</organism>
<keyword evidence="1" id="KW-0812">Transmembrane</keyword>
<keyword evidence="1" id="KW-0472">Membrane</keyword>
<evidence type="ECO:0000256" key="1">
    <source>
        <dbReference type="SAM" id="Phobius"/>
    </source>
</evidence>
<keyword evidence="1" id="KW-1133">Transmembrane helix</keyword>
<dbReference type="Proteomes" id="UP000320184">
    <property type="component" value="Unassembled WGS sequence"/>
</dbReference>
<feature type="transmembrane region" description="Helical" evidence="1">
    <location>
        <begin position="18"/>
        <end position="36"/>
    </location>
</feature>
<proteinExistence type="predicted"/>
<dbReference type="EMBL" id="VBOT01000006">
    <property type="protein sequence ID" value="TMQ53938.1"/>
    <property type="molecule type" value="Genomic_DNA"/>
</dbReference>
<accession>A0A538SRC8</accession>
<feature type="non-terminal residue" evidence="2">
    <location>
        <position position="112"/>
    </location>
</feature>
<gene>
    <name evidence="2" type="ORF">E6K73_00580</name>
</gene>